<dbReference type="Pfam" id="PF00069">
    <property type="entry name" value="Pkinase"/>
    <property type="match status" value="1"/>
</dbReference>
<sequence>MLRHLIVFFFALSFFFSPSLSDPRISRAALLCGSSRSQTGTNFVPIFVKEMEGLAQRVNVQRWGTQTTSSSPSSNSPSIYGLAQCHGDLSLTDCLLCFAESRTKLPSCLPANSGRMFLDGCFLRYDTYNFYNESLDPQHDKVVCGSTDGGILKNDMKLEFANKVGQAIINVTDIALLNDGFGVTEVKNRIFSVYALAQCWKTLSKNGCRQCLQKGGSAIRGCAPASQGRALNAGCYLRYSTEKFYNDFSEMHTAGSADTGLIVAITLAAIALSVLILFGSWVGYRRILKSRKEKSNLGRFASTVNKSNLNFKYETLEVATDFFNLSNKIGQGGAGSVFKGTLPDGRVIAVKRLFFNTRQWVDEFFNEVNLIGGIQHKNLVKLLGCSIEGPESLLVYEFVPNKSLDQILFDDNQTQMISWRQRFNIIVGIAEGLAYLHQGSQTRIIHRDIKSSNILLDENLTAKIADFGLARCFGADKTHISTGIAGTLGYMAPEYLVRGQLTEKADVYSFGVLVLEIVCGRKNTIFVQETGSVLQRVWKHFQSNTLPECVDPCLKDDFPVKEASDVLQIGLLCTQASVSLRPFMPDVVQMLTDKSVSIPLPRQPPFLNSTIMDPTTSIKSFILPTSSSDESTTFKAYEPR</sequence>
<evidence type="ECO:0000256" key="4">
    <source>
        <dbReference type="ARBA" id="ARBA00022679"/>
    </source>
</evidence>
<evidence type="ECO:0000256" key="10">
    <source>
        <dbReference type="ARBA" id="ARBA00022840"/>
    </source>
</evidence>
<evidence type="ECO:0000256" key="16">
    <source>
        <dbReference type="ARBA" id="ARBA00047951"/>
    </source>
</evidence>
<organism evidence="17 18">
    <name type="scientific">Nelumbo nucifera</name>
    <name type="common">Sacred lotus</name>
    <dbReference type="NCBI Taxonomy" id="4432"/>
    <lineage>
        <taxon>Eukaryota</taxon>
        <taxon>Viridiplantae</taxon>
        <taxon>Streptophyta</taxon>
        <taxon>Embryophyta</taxon>
        <taxon>Tracheophyta</taxon>
        <taxon>Spermatophyta</taxon>
        <taxon>Magnoliopsida</taxon>
        <taxon>Proteales</taxon>
        <taxon>Nelumbonaceae</taxon>
        <taxon>Nelumbo</taxon>
    </lineage>
</organism>
<evidence type="ECO:0000256" key="6">
    <source>
        <dbReference type="ARBA" id="ARBA00022729"/>
    </source>
</evidence>
<evidence type="ECO:0000256" key="9">
    <source>
        <dbReference type="ARBA" id="ARBA00022777"/>
    </source>
</evidence>
<keyword evidence="12" id="KW-0472">Membrane</keyword>
<evidence type="ECO:0000256" key="11">
    <source>
        <dbReference type="ARBA" id="ARBA00022989"/>
    </source>
</evidence>
<dbReference type="CDD" id="cd14066">
    <property type="entry name" value="STKc_IRAK"/>
    <property type="match status" value="1"/>
</dbReference>
<dbReference type="CDD" id="cd23509">
    <property type="entry name" value="Gnk2-like"/>
    <property type="match status" value="2"/>
</dbReference>
<dbReference type="GO" id="GO:0004674">
    <property type="term" value="F:protein serine/threonine kinase activity"/>
    <property type="evidence" value="ECO:0000318"/>
    <property type="project" value="GO_Central"/>
</dbReference>
<evidence type="ECO:0000256" key="13">
    <source>
        <dbReference type="ARBA" id="ARBA00023170"/>
    </source>
</evidence>
<dbReference type="Gene3D" id="1.10.510.10">
    <property type="entry name" value="Transferase(Phosphotransferase) domain 1"/>
    <property type="match status" value="1"/>
</dbReference>
<keyword evidence="5" id="KW-0812">Transmembrane</keyword>
<evidence type="ECO:0000256" key="5">
    <source>
        <dbReference type="ARBA" id="ARBA00022692"/>
    </source>
</evidence>
<keyword evidence="4" id="KW-0808">Transferase</keyword>
<protein>
    <submittedName>
        <fullName evidence="18">Cysteine-rich receptor-like protein kinase 42</fullName>
    </submittedName>
</protein>
<gene>
    <name evidence="18" type="primary">LOC104593145</name>
</gene>
<comment type="catalytic activity">
    <reaction evidence="15">
        <text>L-seryl-[protein] + ATP = O-phospho-L-seryl-[protein] + ADP + H(+)</text>
        <dbReference type="Rhea" id="RHEA:17989"/>
        <dbReference type="Rhea" id="RHEA-COMP:9863"/>
        <dbReference type="Rhea" id="RHEA-COMP:11604"/>
        <dbReference type="ChEBI" id="CHEBI:15378"/>
        <dbReference type="ChEBI" id="CHEBI:29999"/>
        <dbReference type="ChEBI" id="CHEBI:30616"/>
        <dbReference type="ChEBI" id="CHEBI:83421"/>
        <dbReference type="ChEBI" id="CHEBI:456216"/>
    </reaction>
</comment>
<dbReference type="AlphaFoldDB" id="A0A1U7ZC75"/>
<evidence type="ECO:0000256" key="14">
    <source>
        <dbReference type="ARBA" id="ARBA00023180"/>
    </source>
</evidence>
<dbReference type="InterPro" id="IPR002902">
    <property type="entry name" value="GNK2"/>
</dbReference>
<keyword evidence="11" id="KW-1133">Transmembrane helix</keyword>
<dbReference type="PROSITE" id="PS00108">
    <property type="entry name" value="PROTEIN_KINASE_ST"/>
    <property type="match status" value="1"/>
</dbReference>
<dbReference type="SMART" id="SM00220">
    <property type="entry name" value="S_TKc"/>
    <property type="match status" value="1"/>
</dbReference>
<evidence type="ECO:0000256" key="15">
    <source>
        <dbReference type="ARBA" id="ARBA00047558"/>
    </source>
</evidence>
<keyword evidence="17" id="KW-1185">Reference proteome</keyword>
<dbReference type="RefSeq" id="XP_010251164.1">
    <property type="nucleotide sequence ID" value="XM_010252862.2"/>
</dbReference>
<dbReference type="FunFam" id="3.30.200.20:FF:000177">
    <property type="entry name" value="Cysteine-rich receptor-like protein kinase 2"/>
    <property type="match status" value="1"/>
</dbReference>
<dbReference type="OMA" id="CGNESQY"/>
<keyword evidence="9" id="KW-0418">Kinase</keyword>
<dbReference type="STRING" id="4432.A0A1U7ZC75"/>
<evidence type="ECO:0000256" key="3">
    <source>
        <dbReference type="ARBA" id="ARBA00022553"/>
    </source>
</evidence>
<evidence type="ECO:0000256" key="8">
    <source>
        <dbReference type="ARBA" id="ARBA00022741"/>
    </source>
</evidence>
<evidence type="ECO:0000256" key="1">
    <source>
        <dbReference type="ARBA" id="ARBA00004167"/>
    </source>
</evidence>
<dbReference type="FunFam" id="3.30.430.20:FF:000015">
    <property type="entry name" value="Cysteine-rich receptor-like protein kinase 3"/>
    <property type="match status" value="1"/>
</dbReference>
<name>A0A1U7ZC75_NELNU</name>
<keyword evidence="14" id="KW-0325">Glycoprotein</keyword>
<evidence type="ECO:0000256" key="2">
    <source>
        <dbReference type="ARBA" id="ARBA00022527"/>
    </source>
</evidence>
<evidence type="ECO:0000256" key="7">
    <source>
        <dbReference type="ARBA" id="ARBA00022737"/>
    </source>
</evidence>
<comment type="subcellular location">
    <subcellularLocation>
        <location evidence="1">Membrane</location>
        <topology evidence="1">Single-pass membrane protein</topology>
    </subcellularLocation>
</comment>
<dbReference type="SUPFAM" id="SSF56112">
    <property type="entry name" value="Protein kinase-like (PK-like)"/>
    <property type="match status" value="1"/>
</dbReference>
<proteinExistence type="predicted"/>
<dbReference type="GO" id="GO:0005524">
    <property type="term" value="F:ATP binding"/>
    <property type="evidence" value="ECO:0007669"/>
    <property type="project" value="UniProtKB-KW"/>
</dbReference>
<evidence type="ECO:0000256" key="12">
    <source>
        <dbReference type="ARBA" id="ARBA00023136"/>
    </source>
</evidence>
<dbReference type="PROSITE" id="PS50011">
    <property type="entry name" value="PROTEIN_KINASE_DOM"/>
    <property type="match status" value="1"/>
</dbReference>
<evidence type="ECO:0000313" key="18">
    <source>
        <dbReference type="RefSeq" id="XP_010251164.1"/>
    </source>
</evidence>
<dbReference type="KEGG" id="nnu:104593145"/>
<dbReference type="Proteomes" id="UP000189703">
    <property type="component" value="Unplaced"/>
</dbReference>
<dbReference type="GeneID" id="104593145"/>
<keyword evidence="10" id="KW-0067">ATP-binding</keyword>
<dbReference type="FunFam" id="1.10.510.10:FF:000336">
    <property type="entry name" value="Cysteine-rich receptor-like protein kinase 2"/>
    <property type="match status" value="1"/>
</dbReference>
<keyword evidence="2" id="KW-0723">Serine/threonine-protein kinase</keyword>
<keyword evidence="7" id="KW-0677">Repeat</keyword>
<dbReference type="OrthoDB" id="1908121at2759"/>
<dbReference type="Gene3D" id="3.30.430.20">
    <property type="entry name" value="Gnk2 domain, C-X8-C-X2-C motif"/>
    <property type="match status" value="2"/>
</dbReference>
<evidence type="ECO:0000313" key="17">
    <source>
        <dbReference type="Proteomes" id="UP000189703"/>
    </source>
</evidence>
<keyword evidence="6" id="KW-0732">Signal</keyword>
<dbReference type="InterPro" id="IPR052059">
    <property type="entry name" value="CR_Ser/Thr_kinase"/>
</dbReference>
<accession>A0A1U7ZC75</accession>
<dbReference type="InterPro" id="IPR038408">
    <property type="entry name" value="GNK2_sf"/>
</dbReference>
<reference evidence="18" key="1">
    <citation type="submission" date="2025-08" db="UniProtKB">
        <authorList>
            <consortium name="RefSeq"/>
        </authorList>
    </citation>
    <scope>IDENTIFICATION</scope>
</reference>
<keyword evidence="3" id="KW-0597">Phosphoprotein</keyword>
<comment type="catalytic activity">
    <reaction evidence="16">
        <text>L-threonyl-[protein] + ATP = O-phospho-L-threonyl-[protein] + ADP + H(+)</text>
        <dbReference type="Rhea" id="RHEA:46608"/>
        <dbReference type="Rhea" id="RHEA-COMP:11060"/>
        <dbReference type="Rhea" id="RHEA-COMP:11605"/>
        <dbReference type="ChEBI" id="CHEBI:15378"/>
        <dbReference type="ChEBI" id="CHEBI:30013"/>
        <dbReference type="ChEBI" id="CHEBI:30616"/>
        <dbReference type="ChEBI" id="CHEBI:61977"/>
        <dbReference type="ChEBI" id="CHEBI:456216"/>
    </reaction>
</comment>
<keyword evidence="13" id="KW-0675">Receptor</keyword>
<dbReference type="eggNOG" id="ENOG502QRU4">
    <property type="taxonomic scope" value="Eukaryota"/>
</dbReference>
<dbReference type="GO" id="GO:0016020">
    <property type="term" value="C:membrane"/>
    <property type="evidence" value="ECO:0007669"/>
    <property type="project" value="UniProtKB-SubCell"/>
</dbReference>
<dbReference type="InterPro" id="IPR008271">
    <property type="entry name" value="Ser/Thr_kinase_AS"/>
</dbReference>
<dbReference type="PROSITE" id="PS51473">
    <property type="entry name" value="GNK2"/>
    <property type="match status" value="2"/>
</dbReference>
<dbReference type="InterPro" id="IPR000719">
    <property type="entry name" value="Prot_kinase_dom"/>
</dbReference>
<keyword evidence="8" id="KW-0547">Nucleotide-binding</keyword>
<dbReference type="InterPro" id="IPR011009">
    <property type="entry name" value="Kinase-like_dom_sf"/>
</dbReference>
<dbReference type="FunFam" id="3.30.430.20:FF:000005">
    <property type="entry name" value="Cysteine-rich receptor-like protein kinase 2"/>
    <property type="match status" value="1"/>
</dbReference>
<dbReference type="Pfam" id="PF01657">
    <property type="entry name" value="Stress-antifung"/>
    <property type="match status" value="2"/>
</dbReference>
<dbReference type="Gene3D" id="3.30.200.20">
    <property type="entry name" value="Phosphorylase Kinase, domain 1"/>
    <property type="match status" value="1"/>
</dbReference>
<dbReference type="PANTHER" id="PTHR47973">
    <property type="entry name" value="CYSTEINE-RICH RECEPTOR-LIKE PROTEIN KINASE 3"/>
    <property type="match status" value="1"/>
</dbReference>
<dbReference type="FunCoup" id="A0A1U7ZC75">
    <property type="interactions" value="23"/>
</dbReference>